<evidence type="ECO:0000256" key="5">
    <source>
        <dbReference type="SAM" id="SignalP"/>
    </source>
</evidence>
<evidence type="ECO:0000256" key="4">
    <source>
        <dbReference type="ARBA" id="ARBA00022729"/>
    </source>
</evidence>
<dbReference type="InterPro" id="IPR000914">
    <property type="entry name" value="SBP_5_dom"/>
</dbReference>
<comment type="subcellular location">
    <subcellularLocation>
        <location evidence="1">Cell envelope</location>
    </subcellularLocation>
</comment>
<feature type="domain" description="Solute-binding protein family 5" evidence="6">
    <location>
        <begin position="87"/>
        <end position="456"/>
    </location>
</feature>
<dbReference type="EMBL" id="JAPDDP010000045">
    <property type="protein sequence ID" value="MDA0183046.1"/>
    <property type="molecule type" value="Genomic_DNA"/>
</dbReference>
<dbReference type="Proteomes" id="UP001147653">
    <property type="component" value="Unassembled WGS sequence"/>
</dbReference>
<dbReference type="Pfam" id="PF00496">
    <property type="entry name" value="SBP_bac_5"/>
    <property type="match status" value="1"/>
</dbReference>
<dbReference type="GO" id="GO:0043190">
    <property type="term" value="C:ATP-binding cassette (ABC) transporter complex"/>
    <property type="evidence" value="ECO:0007669"/>
    <property type="project" value="InterPro"/>
</dbReference>
<comment type="caution">
    <text evidence="7">The sequence shown here is derived from an EMBL/GenBank/DDBJ whole genome shotgun (WGS) entry which is preliminary data.</text>
</comment>
<evidence type="ECO:0000256" key="3">
    <source>
        <dbReference type="ARBA" id="ARBA00022448"/>
    </source>
</evidence>
<sequence>MTRRSTVSALFSALLAVAVCACGSGGGSSTKAAALGAKQDSKPTTGGTIEYGHYQEPPCLVTTWVQTGYLTRQYLEQLITVDEKGEFLPWLAESWDISDDKQTYTFHLKPNVKFTNGEPFNSEAVKVNFDNWFSTDPTRRNGYVAFHVEDHIDKIETPDDLTVVFKLKHPHHPFLSALSQYAFGFLAPSVVKAGPEEWCVRPVGTGPFIVEKWNRGTNVVLKRNPNYNSAPGDVENKGPAYVDGINWKFLKDNTARWGSLKSGQSDVIYDIPGVNWAEANERYEVLRHITGGRPSQLALATDHAPFDDVKVRKAFQYASDRRKAVETVFQGAVPYNGNGALSASSPEHLKDLEDYYKYDPAKANQLLDEAGWTEKDADGIRSKNGKKLTVRIVYGAGSIISSDGSEFLQIVQDQAKQVGFDVQLKPITTADFFAGKGRQPGEFEIQPGYWVARSAEIFQVVWKPDAKADDGTVLPNANNTSRLQTDQVGIWQLVRQADQEYDDAKRTALYEQVQRKLVEEQAVTVGAYPLTVSLALSERITGIKLNASIGEPIFNDAYFVKGK</sequence>
<dbReference type="GO" id="GO:1904680">
    <property type="term" value="F:peptide transmembrane transporter activity"/>
    <property type="evidence" value="ECO:0007669"/>
    <property type="project" value="TreeGrafter"/>
</dbReference>
<dbReference type="AlphaFoldDB" id="A0A9X3NBT9"/>
<protein>
    <submittedName>
        <fullName evidence="7">ABC transporter substrate-binding protein</fullName>
    </submittedName>
</protein>
<keyword evidence="3" id="KW-0813">Transport</keyword>
<dbReference type="PANTHER" id="PTHR30290:SF10">
    <property type="entry name" value="PERIPLASMIC OLIGOPEPTIDE-BINDING PROTEIN-RELATED"/>
    <property type="match status" value="1"/>
</dbReference>
<dbReference type="PROSITE" id="PS51257">
    <property type="entry name" value="PROKAR_LIPOPROTEIN"/>
    <property type="match status" value="1"/>
</dbReference>
<evidence type="ECO:0000313" key="8">
    <source>
        <dbReference type="Proteomes" id="UP001147653"/>
    </source>
</evidence>
<reference evidence="7" key="1">
    <citation type="submission" date="2022-10" db="EMBL/GenBank/DDBJ databases">
        <title>The WGS of Solirubrobacter phytolaccae KCTC 29190.</title>
        <authorList>
            <person name="Jiang Z."/>
        </authorList>
    </citation>
    <scope>NUCLEOTIDE SEQUENCE</scope>
    <source>
        <strain evidence="7">KCTC 29190</strain>
    </source>
</reference>
<gene>
    <name evidence="7" type="ORF">OJ997_22245</name>
</gene>
<dbReference type="CDD" id="cd08492">
    <property type="entry name" value="PBP2_NikA_DppA_OppA_like_15"/>
    <property type="match status" value="1"/>
</dbReference>
<dbReference type="RefSeq" id="WP_270027430.1">
    <property type="nucleotide sequence ID" value="NZ_JAPDDP010000045.1"/>
</dbReference>
<feature type="signal peptide" evidence="5">
    <location>
        <begin position="1"/>
        <end position="21"/>
    </location>
</feature>
<evidence type="ECO:0000256" key="2">
    <source>
        <dbReference type="ARBA" id="ARBA00005695"/>
    </source>
</evidence>
<comment type="similarity">
    <text evidence="2">Belongs to the bacterial solute-binding protein 5 family.</text>
</comment>
<dbReference type="Gene3D" id="3.10.105.10">
    <property type="entry name" value="Dipeptide-binding Protein, Domain 3"/>
    <property type="match status" value="1"/>
</dbReference>
<name>A0A9X3NBT9_9ACTN</name>
<evidence type="ECO:0000313" key="7">
    <source>
        <dbReference type="EMBL" id="MDA0183046.1"/>
    </source>
</evidence>
<feature type="chain" id="PRO_5040912611" evidence="5">
    <location>
        <begin position="22"/>
        <end position="563"/>
    </location>
</feature>
<dbReference type="Gene3D" id="3.40.190.10">
    <property type="entry name" value="Periplasmic binding protein-like II"/>
    <property type="match status" value="1"/>
</dbReference>
<dbReference type="GO" id="GO:0015833">
    <property type="term" value="P:peptide transport"/>
    <property type="evidence" value="ECO:0007669"/>
    <property type="project" value="TreeGrafter"/>
</dbReference>
<dbReference type="InterPro" id="IPR039424">
    <property type="entry name" value="SBP_5"/>
</dbReference>
<evidence type="ECO:0000256" key="1">
    <source>
        <dbReference type="ARBA" id="ARBA00004196"/>
    </source>
</evidence>
<evidence type="ECO:0000259" key="6">
    <source>
        <dbReference type="Pfam" id="PF00496"/>
    </source>
</evidence>
<dbReference type="PIRSF" id="PIRSF002741">
    <property type="entry name" value="MppA"/>
    <property type="match status" value="1"/>
</dbReference>
<dbReference type="PANTHER" id="PTHR30290">
    <property type="entry name" value="PERIPLASMIC BINDING COMPONENT OF ABC TRANSPORTER"/>
    <property type="match status" value="1"/>
</dbReference>
<organism evidence="7 8">
    <name type="scientific">Solirubrobacter phytolaccae</name>
    <dbReference type="NCBI Taxonomy" id="1404360"/>
    <lineage>
        <taxon>Bacteria</taxon>
        <taxon>Bacillati</taxon>
        <taxon>Actinomycetota</taxon>
        <taxon>Thermoleophilia</taxon>
        <taxon>Solirubrobacterales</taxon>
        <taxon>Solirubrobacteraceae</taxon>
        <taxon>Solirubrobacter</taxon>
    </lineage>
</organism>
<dbReference type="GO" id="GO:0030313">
    <property type="term" value="C:cell envelope"/>
    <property type="evidence" value="ECO:0007669"/>
    <property type="project" value="UniProtKB-SubCell"/>
</dbReference>
<dbReference type="InterPro" id="IPR030678">
    <property type="entry name" value="Peptide/Ni-bd"/>
</dbReference>
<proteinExistence type="inferred from homology"/>
<keyword evidence="4 5" id="KW-0732">Signal</keyword>
<dbReference type="GO" id="GO:0042597">
    <property type="term" value="C:periplasmic space"/>
    <property type="evidence" value="ECO:0007669"/>
    <property type="project" value="UniProtKB-ARBA"/>
</dbReference>
<accession>A0A9X3NBT9</accession>
<keyword evidence="8" id="KW-1185">Reference proteome</keyword>
<dbReference type="SUPFAM" id="SSF53850">
    <property type="entry name" value="Periplasmic binding protein-like II"/>
    <property type="match status" value="1"/>
</dbReference>